<dbReference type="Pfam" id="PF02954">
    <property type="entry name" value="HTH_8"/>
    <property type="match status" value="1"/>
</dbReference>
<dbReference type="InterPro" id="IPR011006">
    <property type="entry name" value="CheY-like_superfamily"/>
</dbReference>
<keyword evidence="6" id="KW-0804">Transcription</keyword>
<dbReference type="Pfam" id="PF00072">
    <property type="entry name" value="Response_reg"/>
    <property type="match status" value="1"/>
</dbReference>
<dbReference type="Pfam" id="PF00158">
    <property type="entry name" value="Sigma54_activat"/>
    <property type="match status" value="1"/>
</dbReference>
<gene>
    <name evidence="10" type="ORF">K8I29_08760</name>
</gene>
<feature type="domain" description="Response regulatory" evidence="9">
    <location>
        <begin position="5"/>
        <end position="119"/>
    </location>
</feature>
<evidence type="ECO:0000256" key="6">
    <source>
        <dbReference type="ARBA" id="ARBA00023163"/>
    </source>
</evidence>
<dbReference type="PANTHER" id="PTHR32071:SF113">
    <property type="entry name" value="ALGINATE BIOSYNTHESIS TRANSCRIPTIONAL REGULATORY PROTEIN ALGB"/>
    <property type="match status" value="1"/>
</dbReference>
<keyword evidence="5" id="KW-0805">Transcription regulation</keyword>
<dbReference type="GO" id="GO:0006355">
    <property type="term" value="P:regulation of DNA-templated transcription"/>
    <property type="evidence" value="ECO:0007669"/>
    <property type="project" value="InterPro"/>
</dbReference>
<dbReference type="PRINTS" id="PR01590">
    <property type="entry name" value="HTHFIS"/>
</dbReference>
<evidence type="ECO:0000313" key="10">
    <source>
        <dbReference type="EMBL" id="MBZ0156282.1"/>
    </source>
</evidence>
<dbReference type="Gene3D" id="3.40.50.2300">
    <property type="match status" value="1"/>
</dbReference>
<keyword evidence="1 7" id="KW-0597">Phosphoprotein</keyword>
<dbReference type="SUPFAM" id="SSF52540">
    <property type="entry name" value="P-loop containing nucleoside triphosphate hydrolases"/>
    <property type="match status" value="1"/>
</dbReference>
<dbReference type="SMART" id="SM00382">
    <property type="entry name" value="AAA"/>
    <property type="match status" value="1"/>
</dbReference>
<accession>A0A953J800</accession>
<dbReference type="SUPFAM" id="SSF46689">
    <property type="entry name" value="Homeodomain-like"/>
    <property type="match status" value="1"/>
</dbReference>
<keyword evidence="4" id="KW-0902">Two-component regulatory system</keyword>
<dbReference type="SUPFAM" id="SSF52172">
    <property type="entry name" value="CheY-like"/>
    <property type="match status" value="1"/>
</dbReference>
<dbReference type="Gene3D" id="1.10.10.60">
    <property type="entry name" value="Homeodomain-like"/>
    <property type="match status" value="1"/>
</dbReference>
<protein>
    <submittedName>
        <fullName evidence="10">Sigma-54 dependent transcriptional regulator</fullName>
    </submittedName>
</protein>
<dbReference type="AlphaFoldDB" id="A0A953J800"/>
<dbReference type="CDD" id="cd00009">
    <property type="entry name" value="AAA"/>
    <property type="match status" value="1"/>
</dbReference>
<dbReference type="PROSITE" id="PS50045">
    <property type="entry name" value="SIGMA54_INTERACT_4"/>
    <property type="match status" value="1"/>
</dbReference>
<dbReference type="Pfam" id="PF25601">
    <property type="entry name" value="AAA_lid_14"/>
    <property type="match status" value="1"/>
</dbReference>
<comment type="caution">
    <text evidence="10">The sequence shown here is derived from an EMBL/GenBank/DDBJ whole genome shotgun (WGS) entry which is preliminary data.</text>
</comment>
<dbReference type="InterPro" id="IPR003593">
    <property type="entry name" value="AAA+_ATPase"/>
</dbReference>
<dbReference type="InterPro" id="IPR001789">
    <property type="entry name" value="Sig_transdc_resp-reg_receiver"/>
</dbReference>
<dbReference type="InterPro" id="IPR002078">
    <property type="entry name" value="Sigma_54_int"/>
</dbReference>
<dbReference type="Gene3D" id="1.10.8.60">
    <property type="match status" value="1"/>
</dbReference>
<keyword evidence="2" id="KW-0547">Nucleotide-binding</keyword>
<reference evidence="10" key="1">
    <citation type="journal article" date="2021" name="bioRxiv">
        <title>Unraveling nitrogen, sulfur and carbon metabolic pathways and microbial community transcriptional responses to substrate deprivation and toxicity stresses in a bioreactor mimicking anoxic brackish coastal sediment conditions.</title>
        <authorList>
            <person name="Martins P.D."/>
            <person name="Echeveste M.J."/>
            <person name="Arshad A."/>
            <person name="Kurth J."/>
            <person name="Ouboter H."/>
            <person name="Jetten M.S.M."/>
            <person name="Welte C.U."/>
        </authorList>
    </citation>
    <scope>NUCLEOTIDE SEQUENCE</scope>
    <source>
        <strain evidence="10">MAG_39</strain>
    </source>
</reference>
<evidence type="ECO:0000259" key="8">
    <source>
        <dbReference type="PROSITE" id="PS50045"/>
    </source>
</evidence>
<evidence type="ECO:0000259" key="9">
    <source>
        <dbReference type="PROSITE" id="PS50110"/>
    </source>
</evidence>
<dbReference type="GO" id="GO:0000160">
    <property type="term" value="P:phosphorelay signal transduction system"/>
    <property type="evidence" value="ECO:0007669"/>
    <property type="project" value="UniProtKB-KW"/>
</dbReference>
<evidence type="ECO:0000256" key="2">
    <source>
        <dbReference type="ARBA" id="ARBA00022741"/>
    </source>
</evidence>
<dbReference type="PROSITE" id="PS00688">
    <property type="entry name" value="SIGMA54_INTERACT_3"/>
    <property type="match status" value="1"/>
</dbReference>
<evidence type="ECO:0000256" key="7">
    <source>
        <dbReference type="PROSITE-ProRule" id="PRU00169"/>
    </source>
</evidence>
<dbReference type="GO" id="GO:0043565">
    <property type="term" value="F:sequence-specific DNA binding"/>
    <property type="evidence" value="ECO:0007669"/>
    <property type="project" value="InterPro"/>
</dbReference>
<evidence type="ECO:0000313" key="11">
    <source>
        <dbReference type="Proteomes" id="UP000705867"/>
    </source>
</evidence>
<dbReference type="FunFam" id="3.40.50.2300:FF:000018">
    <property type="entry name" value="DNA-binding transcriptional regulator NtrC"/>
    <property type="match status" value="1"/>
</dbReference>
<evidence type="ECO:0000256" key="1">
    <source>
        <dbReference type="ARBA" id="ARBA00022553"/>
    </source>
</evidence>
<dbReference type="PROSITE" id="PS50110">
    <property type="entry name" value="RESPONSE_REGULATORY"/>
    <property type="match status" value="1"/>
</dbReference>
<dbReference type="Gene3D" id="3.40.50.300">
    <property type="entry name" value="P-loop containing nucleotide triphosphate hydrolases"/>
    <property type="match status" value="1"/>
</dbReference>
<evidence type="ECO:0000256" key="3">
    <source>
        <dbReference type="ARBA" id="ARBA00022840"/>
    </source>
</evidence>
<dbReference type="GO" id="GO:0005524">
    <property type="term" value="F:ATP binding"/>
    <property type="evidence" value="ECO:0007669"/>
    <property type="project" value="UniProtKB-KW"/>
</dbReference>
<dbReference type="EMBL" id="JAIOIV010000073">
    <property type="protein sequence ID" value="MBZ0156282.1"/>
    <property type="molecule type" value="Genomic_DNA"/>
</dbReference>
<organism evidence="10 11">
    <name type="scientific">Candidatus Nitrobium versatile</name>
    <dbReference type="NCBI Taxonomy" id="2884831"/>
    <lineage>
        <taxon>Bacteria</taxon>
        <taxon>Pseudomonadati</taxon>
        <taxon>Nitrospirota</taxon>
        <taxon>Nitrospiria</taxon>
        <taxon>Nitrospirales</taxon>
        <taxon>Nitrospiraceae</taxon>
        <taxon>Candidatus Nitrobium</taxon>
    </lineage>
</organism>
<evidence type="ECO:0000256" key="4">
    <source>
        <dbReference type="ARBA" id="ARBA00023012"/>
    </source>
</evidence>
<dbReference type="SMART" id="SM00448">
    <property type="entry name" value="REC"/>
    <property type="match status" value="1"/>
</dbReference>
<dbReference type="PROSITE" id="PS00675">
    <property type="entry name" value="SIGMA54_INTERACT_1"/>
    <property type="match status" value="1"/>
</dbReference>
<reference evidence="10" key="2">
    <citation type="submission" date="2021-08" db="EMBL/GenBank/DDBJ databases">
        <authorList>
            <person name="Dalcin Martins P."/>
        </authorList>
    </citation>
    <scope>NUCLEOTIDE SEQUENCE</scope>
    <source>
        <strain evidence="10">MAG_39</strain>
    </source>
</reference>
<dbReference type="InterPro" id="IPR009057">
    <property type="entry name" value="Homeodomain-like_sf"/>
</dbReference>
<name>A0A953J800_9BACT</name>
<dbReference type="InterPro" id="IPR025944">
    <property type="entry name" value="Sigma_54_int_dom_CS"/>
</dbReference>
<keyword evidence="3" id="KW-0067">ATP-binding</keyword>
<dbReference type="InterPro" id="IPR027417">
    <property type="entry name" value="P-loop_NTPase"/>
</dbReference>
<sequence length="460" mass="51398">MEKKTVLVVDDEKSARFLIESQLKQWSFDTLSACDGAEALRILERAPVDLIISDQKMPNMDGLALLKAVKERWENIPFIMLTAHGSIDKAVASIRSGAYDYIQKPYVADDLAATVKRALEYHRLNEENRRLRGQLRGLYSFQNIVTRSPLMMDALRLAERVAAAPNTTVLICGESGTGKEVLARAIHYAGDRLENSFVAVNCAAVPAPLLESELFGHVKGAFSGADRNREGKFALAQRGTLLMDEVGDMPLDIQVKILRVLQERVYESLGSDRPVPVDCRIIAATHKDIAEMVREGRFREDLFHRINVFPIFLPPLRERKEDIPLLAEHFLERLRSELGKHIPGISEGAMEVLVAHYWPGNIRELRNCLERAAIITDGEHIGPEHLTIVHEKGIAHPPGNGSPRSNAAETDFPSLMTISDAEKIAIQRALAHTKGRKVKAASILQIDFKTLVRKMKEYGL</sequence>
<dbReference type="PANTHER" id="PTHR32071">
    <property type="entry name" value="TRANSCRIPTIONAL REGULATORY PROTEIN"/>
    <property type="match status" value="1"/>
</dbReference>
<dbReference type="InterPro" id="IPR058031">
    <property type="entry name" value="AAA_lid_NorR"/>
</dbReference>
<dbReference type="Proteomes" id="UP000705867">
    <property type="component" value="Unassembled WGS sequence"/>
</dbReference>
<feature type="domain" description="Sigma-54 factor interaction" evidence="8">
    <location>
        <begin position="144"/>
        <end position="374"/>
    </location>
</feature>
<dbReference type="FunFam" id="3.40.50.300:FF:000006">
    <property type="entry name" value="DNA-binding transcriptional regulator NtrC"/>
    <property type="match status" value="1"/>
</dbReference>
<proteinExistence type="predicted"/>
<dbReference type="InterPro" id="IPR025662">
    <property type="entry name" value="Sigma_54_int_dom_ATP-bd_1"/>
</dbReference>
<feature type="modified residue" description="4-aspartylphosphate" evidence="7">
    <location>
        <position position="54"/>
    </location>
</feature>
<evidence type="ECO:0000256" key="5">
    <source>
        <dbReference type="ARBA" id="ARBA00023015"/>
    </source>
</evidence>
<dbReference type="InterPro" id="IPR002197">
    <property type="entry name" value="HTH_Fis"/>
</dbReference>